<dbReference type="STRING" id="314230.DSM3645_15125"/>
<dbReference type="EMBL" id="AANZ01000041">
    <property type="protein sequence ID" value="EAQ77147.1"/>
    <property type="molecule type" value="Genomic_DNA"/>
</dbReference>
<protein>
    <submittedName>
        <fullName evidence="1">Uncharacterized protein</fullName>
    </submittedName>
</protein>
<comment type="caution">
    <text evidence="1">The sequence shown here is derived from an EMBL/GenBank/DDBJ whole genome shotgun (WGS) entry which is preliminary data.</text>
</comment>
<accession>A4A244</accession>
<gene>
    <name evidence="1" type="ORF">DSM3645_15125</name>
</gene>
<dbReference type="AlphaFoldDB" id="A4A244"/>
<evidence type="ECO:0000313" key="2">
    <source>
        <dbReference type="Proteomes" id="UP000004358"/>
    </source>
</evidence>
<reference evidence="1 2" key="1">
    <citation type="submission" date="2006-02" db="EMBL/GenBank/DDBJ databases">
        <authorList>
            <person name="Amann R."/>
            <person name="Ferriera S."/>
            <person name="Johnson J."/>
            <person name="Kravitz S."/>
            <person name="Halpern A."/>
            <person name="Remington K."/>
            <person name="Beeson K."/>
            <person name="Tran B."/>
            <person name="Rogers Y.-H."/>
            <person name="Friedman R."/>
            <person name="Venter J.C."/>
        </authorList>
    </citation>
    <scope>NUCLEOTIDE SEQUENCE [LARGE SCALE GENOMIC DNA]</scope>
    <source>
        <strain evidence="1 2">DSM 3645</strain>
    </source>
</reference>
<sequence>MHLHFQYVPIFIAAISMASHLWAGEIYCARAKMPASTRCWCKAPDATYETSTVEATVRIVTVATGNQLEAIATAGLSNSKYFFPQPPQQNFATSGIVFDRIGVAIFDNGSCNCTGRLQYDGGHDKVFHGANVLVKVRAFAGPPGSPDTTLEGMRLVFQTQKRIWVRRDGEIMTSLIPTQVDSASTYAATSNYTVSANYTNYLPALVQQDFNRITHVEIVFHYMHEM</sequence>
<evidence type="ECO:0000313" key="1">
    <source>
        <dbReference type="EMBL" id="EAQ77147.1"/>
    </source>
</evidence>
<dbReference type="HOGENOM" id="CLU_1222819_0_0_0"/>
<dbReference type="Proteomes" id="UP000004358">
    <property type="component" value="Unassembled WGS sequence"/>
</dbReference>
<proteinExistence type="predicted"/>
<name>A4A244_9BACT</name>
<organism evidence="1 2">
    <name type="scientific">Blastopirellula marina DSM 3645</name>
    <dbReference type="NCBI Taxonomy" id="314230"/>
    <lineage>
        <taxon>Bacteria</taxon>
        <taxon>Pseudomonadati</taxon>
        <taxon>Planctomycetota</taxon>
        <taxon>Planctomycetia</taxon>
        <taxon>Pirellulales</taxon>
        <taxon>Pirellulaceae</taxon>
        <taxon>Blastopirellula</taxon>
    </lineage>
</organism>